<proteinExistence type="predicted"/>
<accession>A0A1S0TSR6</accession>
<reference evidence="1" key="1">
    <citation type="submission" date="2012-04" db="EMBL/GenBank/DDBJ databases">
        <title>The Genome Sequence of Loa loa.</title>
        <authorList>
            <consortium name="The Broad Institute Genome Sequencing Platform"/>
            <consortium name="Broad Institute Genome Sequencing Center for Infectious Disease"/>
            <person name="Nutman T.B."/>
            <person name="Fink D.L."/>
            <person name="Russ C."/>
            <person name="Young S."/>
            <person name="Zeng Q."/>
            <person name="Gargeya S."/>
            <person name="Alvarado L."/>
            <person name="Berlin A."/>
            <person name="Chapman S.B."/>
            <person name="Chen Z."/>
            <person name="Freedman E."/>
            <person name="Gellesch M."/>
            <person name="Goldberg J."/>
            <person name="Griggs A."/>
            <person name="Gujja S."/>
            <person name="Heilman E.R."/>
            <person name="Heiman D."/>
            <person name="Howarth C."/>
            <person name="Mehta T."/>
            <person name="Neiman D."/>
            <person name="Pearson M."/>
            <person name="Roberts A."/>
            <person name="Saif S."/>
            <person name="Shea T."/>
            <person name="Shenoy N."/>
            <person name="Sisk P."/>
            <person name="Stolte C."/>
            <person name="Sykes S."/>
            <person name="White J."/>
            <person name="Yandava C."/>
            <person name="Haas B."/>
            <person name="Henn M.R."/>
            <person name="Nusbaum C."/>
            <person name="Birren B."/>
        </authorList>
    </citation>
    <scope>NUCLEOTIDE SEQUENCE [LARGE SCALE GENOMIC DNA]</scope>
</reference>
<gene>
    <name evidence="1" type="ORF">LOAG_08881</name>
</gene>
<sequence>MTDSWTNLMDKLDRHGGALHLQVKMPPEKLISSNDVFNTVEQLTFPVSGMAGLISGLKGVLSGIVRPENFEVPSHLCYGYDSFEEEKRKEVVTDLEILPCYI</sequence>
<protein>
    <submittedName>
        <fullName evidence="1">Uncharacterized protein</fullName>
    </submittedName>
</protein>
<dbReference type="AlphaFoldDB" id="A0A1S0TSR6"/>
<dbReference type="CTD" id="9946312"/>
<organism evidence="1">
    <name type="scientific">Loa loa</name>
    <name type="common">Eye worm</name>
    <name type="synonym">Filaria loa</name>
    <dbReference type="NCBI Taxonomy" id="7209"/>
    <lineage>
        <taxon>Eukaryota</taxon>
        <taxon>Metazoa</taxon>
        <taxon>Ecdysozoa</taxon>
        <taxon>Nematoda</taxon>
        <taxon>Chromadorea</taxon>
        <taxon>Rhabditida</taxon>
        <taxon>Spirurina</taxon>
        <taxon>Spiruromorpha</taxon>
        <taxon>Filarioidea</taxon>
        <taxon>Onchocercidae</taxon>
        <taxon>Loa</taxon>
    </lineage>
</organism>
<dbReference type="RefSeq" id="XP_003144459.1">
    <property type="nucleotide sequence ID" value="XM_003144411.1"/>
</dbReference>
<dbReference type="KEGG" id="loa:LOAG_08881"/>
<evidence type="ECO:0000313" key="1">
    <source>
        <dbReference type="EMBL" id="EFO19610.1"/>
    </source>
</evidence>
<name>A0A1S0TSR6_LOALO</name>
<dbReference type="EMBL" id="JH712161">
    <property type="protein sequence ID" value="EFO19610.1"/>
    <property type="molecule type" value="Genomic_DNA"/>
</dbReference>
<dbReference type="InParanoid" id="A0A1S0TSR6"/>
<dbReference type="GeneID" id="9946312"/>